<feature type="compositionally biased region" description="Polar residues" evidence="7">
    <location>
        <begin position="114"/>
        <end position="137"/>
    </location>
</feature>
<evidence type="ECO:0000256" key="3">
    <source>
        <dbReference type="ARBA" id="ARBA00023136"/>
    </source>
</evidence>
<keyword evidence="5 6" id="KW-0968">Cytoplasmic vesicle</keyword>
<dbReference type="Proteomes" id="UP000663860">
    <property type="component" value="Unassembled WGS sequence"/>
</dbReference>
<organism evidence="8 10">
    <name type="scientific">Adineta steineri</name>
    <dbReference type="NCBI Taxonomy" id="433720"/>
    <lineage>
        <taxon>Eukaryota</taxon>
        <taxon>Metazoa</taxon>
        <taxon>Spiralia</taxon>
        <taxon>Gnathifera</taxon>
        <taxon>Rotifera</taxon>
        <taxon>Eurotatoria</taxon>
        <taxon>Bdelloidea</taxon>
        <taxon>Adinetida</taxon>
        <taxon>Adinetidae</taxon>
        <taxon>Adineta</taxon>
    </lineage>
</organism>
<evidence type="ECO:0000256" key="4">
    <source>
        <dbReference type="ARBA" id="ARBA00023176"/>
    </source>
</evidence>
<sequence>MDEFDLLNQTSENKNTQEDDLFGSGNLDNTAPTNTFNTNQQEDLSWDIGNVSSNATTEQFDMLGGDILNNSSSVPQISSFDGDIFTTQSSTDTLDSSSITNSSPTSNNDRTEQQSDNSSFGMFSNPVSSTESVSPLQVYNTRRQQEITEKDVVEQRNIEELRKQAKTDLERWYQDRQKHMEQKRQTMKSEEELFRTKALEQSDKTSCDWSKVIRFLEFSQGTHLAKGKRDLNRMKSTIMNATRDRIKRTSENSA</sequence>
<evidence type="ECO:0000313" key="8">
    <source>
        <dbReference type="EMBL" id="CAF0714872.1"/>
    </source>
</evidence>
<evidence type="ECO:0000256" key="5">
    <source>
        <dbReference type="ARBA" id="ARBA00023329"/>
    </source>
</evidence>
<comment type="subcellular location">
    <subcellularLocation>
        <location evidence="1 6">Cytoplasmic vesicle membrane</location>
        <topology evidence="1 6">Peripheral membrane protein</topology>
        <orientation evidence="1 6">Cytoplasmic side</orientation>
    </subcellularLocation>
    <subcellularLocation>
        <location evidence="6">Membrane</location>
        <location evidence="6">Coated pit</location>
        <topology evidence="6">Peripheral membrane protein</topology>
        <orientation evidence="6">Cytoplasmic side</orientation>
    </subcellularLocation>
    <text evidence="6">Cytoplasmic face of coated pits and vesicles.</text>
</comment>
<name>A0A813M1Z9_9BILA</name>
<evidence type="ECO:0000313" key="9">
    <source>
        <dbReference type="EMBL" id="CAF3939264.1"/>
    </source>
</evidence>
<proteinExistence type="inferred from homology"/>
<gene>
    <name evidence="8" type="ORF">IZO911_LOCUS814</name>
    <name evidence="9" type="ORF">KXQ929_LOCUS24934</name>
</gene>
<dbReference type="GO" id="GO:0030132">
    <property type="term" value="C:clathrin coat of coated pit"/>
    <property type="evidence" value="ECO:0007669"/>
    <property type="project" value="InterPro"/>
</dbReference>
<dbReference type="GO" id="GO:0030130">
    <property type="term" value="C:clathrin coat of trans-Golgi network vesicle"/>
    <property type="evidence" value="ECO:0007669"/>
    <property type="project" value="InterPro"/>
</dbReference>
<feature type="region of interest" description="Disordered" evidence="7">
    <location>
        <begin position="1"/>
        <end position="42"/>
    </location>
</feature>
<accession>A0A813M1Z9</accession>
<evidence type="ECO:0000256" key="7">
    <source>
        <dbReference type="SAM" id="MobiDB-lite"/>
    </source>
</evidence>
<dbReference type="Proteomes" id="UP000663868">
    <property type="component" value="Unassembled WGS sequence"/>
</dbReference>
<comment type="caution">
    <text evidence="8">The sequence shown here is derived from an EMBL/GenBank/DDBJ whole genome shotgun (WGS) entry which is preliminary data.</text>
</comment>
<feature type="region of interest" description="Disordered" evidence="7">
    <location>
        <begin position="83"/>
        <end position="137"/>
    </location>
</feature>
<evidence type="ECO:0000256" key="6">
    <source>
        <dbReference type="RuleBase" id="RU363137"/>
    </source>
</evidence>
<protein>
    <recommendedName>
        <fullName evidence="6">Clathrin light chain</fullName>
    </recommendedName>
</protein>
<evidence type="ECO:0000256" key="2">
    <source>
        <dbReference type="ARBA" id="ARBA00005263"/>
    </source>
</evidence>
<dbReference type="GO" id="GO:0016192">
    <property type="term" value="P:vesicle-mediated transport"/>
    <property type="evidence" value="ECO:0007669"/>
    <property type="project" value="InterPro"/>
</dbReference>
<dbReference type="AlphaFoldDB" id="A0A813M1Z9"/>
<keyword evidence="4 6" id="KW-0168">Coated pit</keyword>
<dbReference type="EMBL" id="CAJOBB010002114">
    <property type="protein sequence ID" value="CAF3939264.1"/>
    <property type="molecule type" value="Genomic_DNA"/>
</dbReference>
<comment type="function">
    <text evidence="6">Clathrin is the major protein of the polyhedral coat of coated pits and vesicles.</text>
</comment>
<reference evidence="8" key="1">
    <citation type="submission" date="2021-02" db="EMBL/GenBank/DDBJ databases">
        <authorList>
            <person name="Nowell W R."/>
        </authorList>
    </citation>
    <scope>NUCLEOTIDE SEQUENCE</scope>
</reference>
<dbReference type="Pfam" id="PF01086">
    <property type="entry name" value="Clathrin_lg_ch"/>
    <property type="match status" value="1"/>
</dbReference>
<feature type="compositionally biased region" description="Low complexity" evidence="7">
    <location>
        <begin position="86"/>
        <end position="108"/>
    </location>
</feature>
<dbReference type="GO" id="GO:0005198">
    <property type="term" value="F:structural molecule activity"/>
    <property type="evidence" value="ECO:0007669"/>
    <property type="project" value="InterPro"/>
</dbReference>
<dbReference type="EMBL" id="CAJNOE010000003">
    <property type="protein sequence ID" value="CAF0714872.1"/>
    <property type="molecule type" value="Genomic_DNA"/>
</dbReference>
<dbReference type="InterPro" id="IPR000996">
    <property type="entry name" value="Clathrin_L-chain"/>
</dbReference>
<evidence type="ECO:0000313" key="10">
    <source>
        <dbReference type="Proteomes" id="UP000663860"/>
    </source>
</evidence>
<feature type="compositionally biased region" description="Polar residues" evidence="7">
    <location>
        <begin position="26"/>
        <end position="42"/>
    </location>
</feature>
<evidence type="ECO:0000256" key="1">
    <source>
        <dbReference type="ARBA" id="ARBA00004180"/>
    </source>
</evidence>
<comment type="similarity">
    <text evidence="2 6">Belongs to the clathrin light chain family.</text>
</comment>
<dbReference type="GO" id="GO:0006886">
    <property type="term" value="P:intracellular protein transport"/>
    <property type="evidence" value="ECO:0007669"/>
    <property type="project" value="InterPro"/>
</dbReference>
<keyword evidence="3 6" id="KW-0472">Membrane</keyword>